<protein>
    <submittedName>
        <fullName evidence="1">UpxY family transcription antiterminator</fullName>
    </submittedName>
</protein>
<dbReference type="CDD" id="cd09895">
    <property type="entry name" value="NGN_SP_UpxY"/>
    <property type="match status" value="1"/>
</dbReference>
<reference evidence="1" key="1">
    <citation type="journal article" date="2021" name="PeerJ">
        <title>Extensive microbial diversity within the chicken gut microbiome revealed by metagenomics and culture.</title>
        <authorList>
            <person name="Gilroy R."/>
            <person name="Ravi A."/>
            <person name="Getino M."/>
            <person name="Pursley I."/>
            <person name="Horton D.L."/>
            <person name="Alikhan N.F."/>
            <person name="Baker D."/>
            <person name="Gharbi K."/>
            <person name="Hall N."/>
            <person name="Watson M."/>
            <person name="Adriaenssens E.M."/>
            <person name="Foster-Nyarko E."/>
            <person name="Jarju S."/>
            <person name="Secka A."/>
            <person name="Antonio M."/>
            <person name="Oren A."/>
            <person name="Chaudhuri R.R."/>
            <person name="La Ragione R."/>
            <person name="Hildebrand F."/>
            <person name="Pallen M.J."/>
        </authorList>
    </citation>
    <scope>NUCLEOTIDE SEQUENCE</scope>
    <source>
        <strain evidence="1">8470</strain>
    </source>
</reference>
<evidence type="ECO:0000313" key="2">
    <source>
        <dbReference type="Proteomes" id="UP000784286"/>
    </source>
</evidence>
<gene>
    <name evidence="1" type="ORF">H9928_07230</name>
</gene>
<dbReference type="Gene3D" id="3.30.70.940">
    <property type="entry name" value="NusG, N-terminal domain"/>
    <property type="match status" value="1"/>
</dbReference>
<dbReference type="SUPFAM" id="SSF82679">
    <property type="entry name" value="N-utilization substance G protein NusG, N-terminal domain"/>
    <property type="match status" value="1"/>
</dbReference>
<sequence>MEKFTSLQEVRWFVMRDLKRSNAKLPAYKMLEDMNLEIFTPKVWKLITCKGKRTPVKVPFMQDLLFVHDSRKILDPIVERIGTLQYRFLRDGHGTPMTVRDADMERFIHAVESCENPRYYMPGEITPDMIGKQVRIIGGALNGYEGRLQKLQGSHIKRLFIELSSLLTASIEVQPEFIQLVK</sequence>
<dbReference type="GO" id="GO:0006354">
    <property type="term" value="P:DNA-templated transcription elongation"/>
    <property type="evidence" value="ECO:0007669"/>
    <property type="project" value="InterPro"/>
</dbReference>
<dbReference type="Proteomes" id="UP000784286">
    <property type="component" value="Unassembled WGS sequence"/>
</dbReference>
<dbReference type="AlphaFoldDB" id="A0A948TMV4"/>
<reference evidence="1" key="2">
    <citation type="submission" date="2021-04" db="EMBL/GenBank/DDBJ databases">
        <authorList>
            <person name="Gilroy R."/>
        </authorList>
    </citation>
    <scope>NUCLEOTIDE SEQUENCE</scope>
    <source>
        <strain evidence="1">8470</strain>
    </source>
</reference>
<organism evidence="1 2">
    <name type="scientific">Candidatus Phocaeicola excrementipullorum</name>
    <dbReference type="NCBI Taxonomy" id="2838731"/>
    <lineage>
        <taxon>Bacteria</taxon>
        <taxon>Pseudomonadati</taxon>
        <taxon>Bacteroidota</taxon>
        <taxon>Bacteroidia</taxon>
        <taxon>Bacteroidales</taxon>
        <taxon>Bacteroidaceae</taxon>
        <taxon>Phocaeicola</taxon>
    </lineage>
</organism>
<name>A0A948TMV4_9BACT</name>
<dbReference type="EMBL" id="JAHLFJ010000070">
    <property type="protein sequence ID" value="MBU3856328.1"/>
    <property type="molecule type" value="Genomic_DNA"/>
</dbReference>
<dbReference type="InterPro" id="IPR036735">
    <property type="entry name" value="NGN_dom_sf"/>
</dbReference>
<comment type="caution">
    <text evidence="1">The sequence shown here is derived from an EMBL/GenBank/DDBJ whole genome shotgun (WGS) entry which is preliminary data.</text>
</comment>
<accession>A0A948TMV4</accession>
<dbReference type="NCBIfam" id="NF033644">
    <property type="entry name" value="antiterm_UpxY"/>
    <property type="match status" value="1"/>
</dbReference>
<evidence type="ECO:0000313" key="1">
    <source>
        <dbReference type="EMBL" id="MBU3856328.1"/>
    </source>
</evidence>
<proteinExistence type="predicted"/>